<dbReference type="Proteomes" id="UP000034182">
    <property type="component" value="Unassembled WGS sequence"/>
</dbReference>
<reference evidence="2 3" key="1">
    <citation type="submission" date="2015-03" db="EMBL/GenBank/DDBJ databases">
        <authorList>
            <person name="Morales-Cruz A."/>
            <person name="Amrine K.C."/>
            <person name="Cantu D."/>
        </authorList>
    </citation>
    <scope>NUCLEOTIDE SEQUENCE [LARGE SCALE GENOMIC DNA]</scope>
    <source>
        <strain evidence="2">DS831</strain>
    </source>
</reference>
<accession>A0A0G2E081</accession>
<evidence type="ECO:0000313" key="3">
    <source>
        <dbReference type="Proteomes" id="UP000034182"/>
    </source>
</evidence>
<evidence type="ECO:0000256" key="1">
    <source>
        <dbReference type="SAM" id="MobiDB-lite"/>
    </source>
</evidence>
<proteinExistence type="predicted"/>
<gene>
    <name evidence="2" type="ORF">UCDDS831_g07187</name>
</gene>
<dbReference type="EMBL" id="LAQI01000173">
    <property type="protein sequence ID" value="KKY16204.1"/>
    <property type="molecule type" value="Genomic_DNA"/>
</dbReference>
<protein>
    <submittedName>
        <fullName evidence="2">Uncharacterized protein</fullName>
    </submittedName>
</protein>
<organism evidence="2 3">
    <name type="scientific">Diplodia seriata</name>
    <dbReference type="NCBI Taxonomy" id="420778"/>
    <lineage>
        <taxon>Eukaryota</taxon>
        <taxon>Fungi</taxon>
        <taxon>Dikarya</taxon>
        <taxon>Ascomycota</taxon>
        <taxon>Pezizomycotina</taxon>
        <taxon>Dothideomycetes</taxon>
        <taxon>Dothideomycetes incertae sedis</taxon>
        <taxon>Botryosphaeriales</taxon>
        <taxon>Botryosphaeriaceae</taxon>
        <taxon>Diplodia</taxon>
    </lineage>
</organism>
<feature type="compositionally biased region" description="Basic residues" evidence="1">
    <location>
        <begin position="95"/>
        <end position="104"/>
    </location>
</feature>
<sequence>MVLHDYDPDFGEKVCNRYRYSLICDNSDKKFRRRKYGTEAAAKYRRGSTPQSLRDVYWRDQEERERRILASTPEGSSDDEPSQVPDNSIDNRSPPGKRNRKRKHTVDTDSEPARKRKRNDNKISDESRPVMKPKVCSIPQVRLNTKHTLTKIAV</sequence>
<feature type="region of interest" description="Disordered" evidence="1">
    <location>
        <begin position="64"/>
        <end position="134"/>
    </location>
</feature>
<reference evidence="2 3" key="2">
    <citation type="submission" date="2015-05" db="EMBL/GenBank/DDBJ databases">
        <title>Distinctive expansion of gene families associated with plant cell wall degradation and secondary metabolism in the genomes of grapevine trunk pathogens.</title>
        <authorList>
            <person name="Lawrence D.P."/>
            <person name="Travadon R."/>
            <person name="Rolshausen P.E."/>
            <person name="Baumgartner K."/>
        </authorList>
    </citation>
    <scope>NUCLEOTIDE SEQUENCE [LARGE SCALE GENOMIC DNA]</scope>
    <source>
        <strain evidence="2">DS831</strain>
    </source>
</reference>
<comment type="caution">
    <text evidence="2">The sequence shown here is derived from an EMBL/GenBank/DDBJ whole genome shotgun (WGS) entry which is preliminary data.</text>
</comment>
<evidence type="ECO:0000313" key="2">
    <source>
        <dbReference type="EMBL" id="KKY16204.1"/>
    </source>
</evidence>
<feature type="compositionally biased region" description="Basic and acidic residues" evidence="1">
    <location>
        <begin position="120"/>
        <end position="129"/>
    </location>
</feature>
<dbReference type="AlphaFoldDB" id="A0A0G2E081"/>
<name>A0A0G2E081_9PEZI</name>